<comment type="caution">
    <text evidence="4">The sequence shown here is derived from an EMBL/GenBank/DDBJ whole genome shotgun (WGS) entry which is preliminary data.</text>
</comment>
<dbReference type="AlphaFoldDB" id="A0A4Y2D9P9"/>
<evidence type="ECO:0000256" key="1">
    <source>
        <dbReference type="ARBA" id="ARBA00005771"/>
    </source>
</evidence>
<evidence type="ECO:0000256" key="2">
    <source>
        <dbReference type="ARBA" id="ARBA00022679"/>
    </source>
</evidence>
<comment type="similarity">
    <text evidence="1">Belongs to the sulfotransferase 1 family.</text>
</comment>
<evidence type="ECO:0000313" key="5">
    <source>
        <dbReference type="Proteomes" id="UP000499080"/>
    </source>
</evidence>
<dbReference type="PANTHER" id="PTHR11783">
    <property type="entry name" value="SULFOTRANSFERASE SULT"/>
    <property type="match status" value="1"/>
</dbReference>
<protein>
    <submittedName>
        <fullName evidence="4">Sulfotransferase family cytosolic 2B member 1</fullName>
    </submittedName>
</protein>
<gene>
    <name evidence="4" type="primary">SULT2B1</name>
    <name evidence="4" type="ORF">AVEN_54431_1</name>
</gene>
<dbReference type="GO" id="GO:0008146">
    <property type="term" value="F:sulfotransferase activity"/>
    <property type="evidence" value="ECO:0007669"/>
    <property type="project" value="InterPro"/>
</dbReference>
<feature type="domain" description="Sulfotransferase" evidence="3">
    <location>
        <begin position="59"/>
        <end position="255"/>
    </location>
</feature>
<accession>A0A4Y2D9P9</accession>
<dbReference type="SUPFAM" id="SSF52540">
    <property type="entry name" value="P-loop containing nucleoside triphosphate hydrolases"/>
    <property type="match status" value="1"/>
</dbReference>
<keyword evidence="2 4" id="KW-0808">Transferase</keyword>
<dbReference type="EMBL" id="BGPR01000327">
    <property type="protein sequence ID" value="GBM13430.1"/>
    <property type="molecule type" value="Genomic_DNA"/>
</dbReference>
<dbReference type="InterPro" id="IPR027417">
    <property type="entry name" value="P-loop_NTPase"/>
</dbReference>
<evidence type="ECO:0000313" key="4">
    <source>
        <dbReference type="EMBL" id="GBM13430.1"/>
    </source>
</evidence>
<keyword evidence="5" id="KW-1185">Reference proteome</keyword>
<sequence>MSKWGTKQALISQMPNKSDVRKMSSDCIPHYIRVEGLRFAEGFDPDTIRSALDYQPRPYDVFVVTYPKCGTTWMMQIALLILHEGQLPESTEEYFACTPYLEMLGAEVVEKMPRPSPIRSHLPFDMIPYAPHAKYIYVARNPKDCCISLYHHTKMFPAYGFSNGSFDDFFKVFIRGETDYSDYFDHLLSWYEHKDDDNVFFITYEQLKEDTKGAVIQIADFLGPQYGKMVREKSKILNNILHYSSFDFMKQDTFNLWKDALQISPQALSETKLPPGLISWAESAVDSHYGCKMPPRFRVQDLMRRSSMIEWETRLKPAQKQKLQRRIAEKTAGTDVMKLWPEEEEELCD</sequence>
<reference evidence="4 5" key="1">
    <citation type="journal article" date="2019" name="Sci. Rep.">
        <title>Orb-weaving spider Araneus ventricosus genome elucidates the spidroin gene catalogue.</title>
        <authorList>
            <person name="Kono N."/>
            <person name="Nakamura H."/>
            <person name="Ohtoshi R."/>
            <person name="Moran D.A.P."/>
            <person name="Shinohara A."/>
            <person name="Yoshida Y."/>
            <person name="Fujiwara M."/>
            <person name="Mori M."/>
            <person name="Tomita M."/>
            <person name="Arakawa K."/>
        </authorList>
    </citation>
    <scope>NUCLEOTIDE SEQUENCE [LARGE SCALE GENOMIC DNA]</scope>
</reference>
<proteinExistence type="inferred from homology"/>
<evidence type="ECO:0000259" key="3">
    <source>
        <dbReference type="Pfam" id="PF00685"/>
    </source>
</evidence>
<organism evidence="4 5">
    <name type="scientific">Araneus ventricosus</name>
    <name type="common">Orbweaver spider</name>
    <name type="synonym">Epeira ventricosa</name>
    <dbReference type="NCBI Taxonomy" id="182803"/>
    <lineage>
        <taxon>Eukaryota</taxon>
        <taxon>Metazoa</taxon>
        <taxon>Ecdysozoa</taxon>
        <taxon>Arthropoda</taxon>
        <taxon>Chelicerata</taxon>
        <taxon>Arachnida</taxon>
        <taxon>Araneae</taxon>
        <taxon>Araneomorphae</taxon>
        <taxon>Entelegynae</taxon>
        <taxon>Araneoidea</taxon>
        <taxon>Araneidae</taxon>
        <taxon>Araneus</taxon>
    </lineage>
</organism>
<dbReference type="OrthoDB" id="205623at2759"/>
<name>A0A4Y2D9P9_ARAVE</name>
<dbReference type="Gene3D" id="3.40.50.300">
    <property type="entry name" value="P-loop containing nucleotide triphosphate hydrolases"/>
    <property type="match status" value="1"/>
</dbReference>
<dbReference type="Proteomes" id="UP000499080">
    <property type="component" value="Unassembled WGS sequence"/>
</dbReference>
<dbReference type="Pfam" id="PF00685">
    <property type="entry name" value="Sulfotransfer_1"/>
    <property type="match status" value="1"/>
</dbReference>
<dbReference type="InterPro" id="IPR000863">
    <property type="entry name" value="Sulfotransferase_dom"/>
</dbReference>